<dbReference type="GO" id="GO:0051082">
    <property type="term" value="F:unfolded protein binding"/>
    <property type="evidence" value="ECO:0007669"/>
    <property type="project" value="UniProtKB-UniRule"/>
</dbReference>
<dbReference type="InterPro" id="IPR036118">
    <property type="entry name" value="UreE_N_sf"/>
</dbReference>
<dbReference type="Gene3D" id="3.30.70.790">
    <property type="entry name" value="UreE, C-terminal domain"/>
    <property type="match status" value="1"/>
</dbReference>
<evidence type="ECO:0000256" key="6">
    <source>
        <dbReference type="SAM" id="MobiDB-lite"/>
    </source>
</evidence>
<dbReference type="HAMAP" id="MF_00822">
    <property type="entry name" value="UreE"/>
    <property type="match status" value="1"/>
</dbReference>
<comment type="caution">
    <text evidence="8">The sequence shown here is derived from an EMBL/GenBank/DDBJ whole genome shotgun (WGS) entry which is preliminary data.</text>
</comment>
<reference evidence="8 9" key="1">
    <citation type="submission" date="2018-04" db="EMBL/GenBank/DDBJ databases">
        <title>Genomic Encyclopedia of Type Strains, Phase IV (KMG-IV): sequencing the most valuable type-strain genomes for metagenomic binning, comparative biology and taxonomic classification.</title>
        <authorList>
            <person name="Goeker M."/>
        </authorList>
    </citation>
    <scope>NUCLEOTIDE SEQUENCE [LARGE SCALE GENOMIC DNA]</scope>
    <source>
        <strain evidence="8 9">DSM 104150</strain>
    </source>
</reference>
<dbReference type="Proteomes" id="UP000248330">
    <property type="component" value="Unassembled WGS sequence"/>
</dbReference>
<dbReference type="SUPFAM" id="SSF69287">
    <property type="entry name" value="Urease metallochaperone UreE, N-terminal domain"/>
    <property type="match status" value="1"/>
</dbReference>
<keyword evidence="3 5" id="KW-0533">Nickel</keyword>
<comment type="function">
    <text evidence="5">Involved in urease metallocenter assembly. Binds nickel. Probably functions as a nickel donor during metallocenter assembly.</text>
</comment>
<dbReference type="EMBL" id="QICN01000002">
    <property type="protein sequence ID" value="PXV70396.1"/>
    <property type="molecule type" value="Genomic_DNA"/>
</dbReference>
<feature type="domain" description="UreE urease accessory N-terminal" evidence="7">
    <location>
        <begin position="3"/>
        <end position="66"/>
    </location>
</feature>
<dbReference type="InterPro" id="IPR012406">
    <property type="entry name" value="UreE"/>
</dbReference>
<keyword evidence="2 5" id="KW-0963">Cytoplasm</keyword>
<evidence type="ECO:0000256" key="5">
    <source>
        <dbReference type="HAMAP-Rule" id="MF_00822"/>
    </source>
</evidence>
<dbReference type="OrthoDB" id="5421304at2"/>
<dbReference type="GO" id="GO:0006457">
    <property type="term" value="P:protein folding"/>
    <property type="evidence" value="ECO:0007669"/>
    <property type="project" value="InterPro"/>
</dbReference>
<accession>A0A318EIG1</accession>
<evidence type="ECO:0000313" key="9">
    <source>
        <dbReference type="Proteomes" id="UP000248330"/>
    </source>
</evidence>
<proteinExistence type="inferred from homology"/>
<name>A0A318EIG1_9GAMM</name>
<keyword evidence="9" id="KW-1185">Reference proteome</keyword>
<dbReference type="SMART" id="SM00988">
    <property type="entry name" value="UreE_N"/>
    <property type="match status" value="1"/>
</dbReference>
<evidence type="ECO:0000259" key="7">
    <source>
        <dbReference type="SMART" id="SM00988"/>
    </source>
</evidence>
<evidence type="ECO:0000256" key="2">
    <source>
        <dbReference type="ARBA" id="ARBA00022490"/>
    </source>
</evidence>
<dbReference type="Pfam" id="PF05194">
    <property type="entry name" value="UreE_C"/>
    <property type="match status" value="1"/>
</dbReference>
<dbReference type="GO" id="GO:0065003">
    <property type="term" value="P:protein-containing complex assembly"/>
    <property type="evidence" value="ECO:0007669"/>
    <property type="project" value="InterPro"/>
</dbReference>
<evidence type="ECO:0000256" key="1">
    <source>
        <dbReference type="ARBA" id="ARBA00004496"/>
    </source>
</evidence>
<dbReference type="Gene3D" id="2.60.260.20">
    <property type="entry name" value="Urease metallochaperone UreE, N-terminal domain"/>
    <property type="match status" value="1"/>
</dbReference>
<evidence type="ECO:0000256" key="4">
    <source>
        <dbReference type="ARBA" id="ARBA00023186"/>
    </source>
</evidence>
<dbReference type="InterPro" id="IPR004029">
    <property type="entry name" value="UreE_N"/>
</dbReference>
<evidence type="ECO:0000313" key="8">
    <source>
        <dbReference type="EMBL" id="PXV70396.1"/>
    </source>
</evidence>
<dbReference type="GO" id="GO:0016151">
    <property type="term" value="F:nickel cation binding"/>
    <property type="evidence" value="ECO:0007669"/>
    <property type="project" value="UniProtKB-UniRule"/>
</dbReference>
<dbReference type="GO" id="GO:0005737">
    <property type="term" value="C:cytoplasm"/>
    <property type="evidence" value="ECO:0007669"/>
    <property type="project" value="UniProtKB-SubCell"/>
</dbReference>
<gene>
    <name evidence="5" type="primary">ureE</name>
    <name evidence="8" type="ORF">C8D93_102248</name>
</gene>
<comment type="similarity">
    <text evidence="5">Belongs to the UreE family.</text>
</comment>
<dbReference type="NCBIfam" id="NF009751">
    <property type="entry name" value="PRK13261.1-1"/>
    <property type="match status" value="1"/>
</dbReference>
<dbReference type="AlphaFoldDB" id="A0A318EIG1"/>
<keyword evidence="4 5" id="KW-0143">Chaperone</keyword>
<dbReference type="SUPFAM" id="SSF69737">
    <property type="entry name" value="Urease metallochaperone UreE, C-terminal domain"/>
    <property type="match status" value="1"/>
</dbReference>
<comment type="subcellular location">
    <subcellularLocation>
        <location evidence="1 5">Cytoplasm</location>
    </subcellularLocation>
</comment>
<organism evidence="8 9">
    <name type="scientific">Sinimarinibacterium flocculans</name>
    <dbReference type="NCBI Taxonomy" id="985250"/>
    <lineage>
        <taxon>Bacteria</taxon>
        <taxon>Pseudomonadati</taxon>
        <taxon>Pseudomonadota</taxon>
        <taxon>Gammaproteobacteria</taxon>
        <taxon>Nevskiales</taxon>
        <taxon>Nevskiaceae</taxon>
        <taxon>Sinimarinibacterium</taxon>
    </lineage>
</organism>
<dbReference type="Pfam" id="PF02814">
    <property type="entry name" value="UreE_N"/>
    <property type="match status" value="1"/>
</dbReference>
<protein>
    <recommendedName>
        <fullName evidence="5">Urease accessory protein UreE</fullName>
    </recommendedName>
</protein>
<evidence type="ECO:0000256" key="3">
    <source>
        <dbReference type="ARBA" id="ARBA00022596"/>
    </source>
</evidence>
<dbReference type="InterPro" id="IPR007864">
    <property type="entry name" value="UreE_C_dom"/>
</dbReference>
<dbReference type="GO" id="GO:0019627">
    <property type="term" value="P:urea metabolic process"/>
    <property type="evidence" value="ECO:0007669"/>
    <property type="project" value="InterPro"/>
</dbReference>
<feature type="region of interest" description="Disordered" evidence="6">
    <location>
        <begin position="143"/>
        <end position="167"/>
    </location>
</feature>
<sequence>MLRLTTVADARDVRCAPRELVLSFAERSRSRLRSVLDDGTDVGVLLPRGTVLRGGDLLRAETGEVVRVRAAIEPLYRVTAREDDADPRFSLLRAAYHLGNRHVPLMLAPQALHLEQDPVLREMLQRLGLIVAECVAPFEPESGAYGGGHRHDHDAQGGSLGEQLSREAHARRAVDLSTLQFHR</sequence>
<dbReference type="RefSeq" id="WP_110264062.1">
    <property type="nucleotide sequence ID" value="NZ_CAWNXA010000002.1"/>
</dbReference>
<dbReference type="CDD" id="cd00571">
    <property type="entry name" value="UreE"/>
    <property type="match status" value="1"/>
</dbReference>